<dbReference type="RefSeq" id="WP_003734914.1">
    <property type="nucleotide sequence ID" value="NC_021825.2"/>
</dbReference>
<organism evidence="11 27">
    <name type="scientific">Listeria monocytogenes</name>
    <dbReference type="NCBI Taxonomy" id="1639"/>
    <lineage>
        <taxon>Bacteria</taxon>
        <taxon>Bacillati</taxon>
        <taxon>Bacillota</taxon>
        <taxon>Bacilli</taxon>
        <taxon>Bacillales</taxon>
        <taxon>Listeriaceae</taxon>
        <taxon>Listeria</taxon>
    </lineage>
</organism>
<dbReference type="AlphaFoldDB" id="A0A0B8R1P4"/>
<dbReference type="InterPro" id="IPR014710">
    <property type="entry name" value="RmlC-like_jellyroll"/>
</dbReference>
<keyword evidence="3" id="KW-0010">Activator</keyword>
<dbReference type="EMBL" id="QDAY01000001">
    <property type="protein sequence ID" value="KAA9453374.1"/>
    <property type="molecule type" value="Genomic_DNA"/>
</dbReference>
<reference evidence="21 25" key="4">
    <citation type="submission" date="2018-06" db="EMBL/GenBank/DDBJ databases">
        <authorList>
            <consortium name="PulseNet: The National Subtyping Network for Foodborne Disease Surveillance"/>
            <person name="Tarr C.L."/>
            <person name="Trees E."/>
            <person name="Katz L.S."/>
            <person name="Carleton-Romer H.A."/>
            <person name="Stroika S."/>
            <person name="Kucerova Z."/>
            <person name="Roache K.F."/>
            <person name="Sabol A.L."/>
            <person name="Besser J."/>
            <person name="Gerner-Smidt P."/>
        </authorList>
    </citation>
    <scope>NUCLEOTIDE SEQUENCE [LARGE SCALE GENOMIC DNA]</scope>
    <source>
        <strain evidence="8 21">PNUSAL000134</strain>
        <strain evidence="9 25">PNUSAL002298</strain>
        <strain evidence="13 26">PNUSAL005692</strain>
    </source>
</reference>
<reference evidence="14 24" key="7">
    <citation type="submission" date="2019-08" db="EMBL/GenBank/DDBJ databases">
        <authorList>
            <person name="Ashton P.M."/>
            <person name="Dallman T."/>
            <person name="Nair S."/>
            <person name="De Pinna E."/>
            <person name="Peters T."/>
            <person name="Grant K."/>
        </authorList>
    </citation>
    <scope>NUCLEOTIDE SEQUENCE [LARGE SCALE GENOMIC DNA]</scope>
    <source>
        <strain evidence="14 24">788324</strain>
    </source>
</reference>
<dbReference type="Proteomes" id="UP000489121">
    <property type="component" value="Unassembled WGS sequence"/>
</dbReference>
<keyword evidence="2" id="KW-0238">DNA-binding</keyword>
<dbReference type="InterPro" id="IPR050397">
    <property type="entry name" value="Env_Response_Regulators"/>
</dbReference>
<reference evidence="17 23" key="3">
    <citation type="submission" date="2018-04" db="EMBL/GenBank/DDBJ databases">
        <title>Genome Analysis of a Prevalent Clone of Listeria monocytogenes Sequence Type 87 in China.</title>
        <authorList>
            <person name="Wang Y."/>
        </authorList>
    </citation>
    <scope>NUCLEOTIDE SEQUENCE [LARGE SCALE GENOMIC DNA]</scope>
    <source>
        <strain evidence="17 23">ICDC_LM1523</strain>
    </source>
</reference>
<dbReference type="EMBL" id="AAAREG010000013">
    <property type="protein sequence ID" value="EAE2355255.1"/>
    <property type="molecule type" value="Genomic_DNA"/>
</dbReference>
<evidence type="ECO:0000313" key="17">
    <source>
        <dbReference type="EMBL" id="KAA9453374.1"/>
    </source>
</evidence>
<name>A0A0B8R1P4_LISMN</name>
<dbReference type="EMBL" id="JACAVN010000001">
    <property type="protein sequence ID" value="NYA00516.1"/>
    <property type="molecule type" value="Genomic_DNA"/>
</dbReference>
<evidence type="ECO:0000256" key="1">
    <source>
        <dbReference type="ARBA" id="ARBA00023015"/>
    </source>
</evidence>
<evidence type="ECO:0000313" key="12">
    <source>
        <dbReference type="EMBL" id="EAH4240909.1"/>
    </source>
</evidence>
<proteinExistence type="predicted"/>
<evidence type="ECO:0000313" key="15">
    <source>
        <dbReference type="EMBL" id="HAA8053382.1"/>
    </source>
</evidence>
<evidence type="ECO:0000313" key="27">
    <source>
        <dbReference type="Proteomes" id="UP000522199"/>
    </source>
</evidence>
<dbReference type="Proteomes" id="UP000544530">
    <property type="component" value="Unassembled WGS sequence"/>
</dbReference>
<dbReference type="KEGG" id="lmv:Y193_12025"/>
<evidence type="ECO:0000313" key="8">
    <source>
        <dbReference type="EMBL" id="EAE2355255.1"/>
    </source>
</evidence>
<evidence type="ECO:0000256" key="2">
    <source>
        <dbReference type="ARBA" id="ARBA00023125"/>
    </source>
</evidence>
<protein>
    <submittedName>
        <fullName evidence="19">Anaerobic regulatory protein</fullName>
    </submittedName>
    <submittedName>
        <fullName evidence="11">Crp/Fnr family transcriptional regulator</fullName>
    </submittedName>
    <submittedName>
        <fullName evidence="16">Helix-turn-helix domain-containing protein</fullName>
    </submittedName>
</protein>
<evidence type="ECO:0000313" key="21">
    <source>
        <dbReference type="Proteomes" id="UP000336166"/>
    </source>
</evidence>
<dbReference type="Proteomes" id="UP000522199">
    <property type="component" value="Unassembled WGS sequence"/>
</dbReference>
<dbReference type="SUPFAM" id="SSF51206">
    <property type="entry name" value="cAMP-binding domain-like"/>
    <property type="match status" value="1"/>
</dbReference>
<evidence type="ECO:0000313" key="28">
    <source>
        <dbReference type="Proteomes" id="UP000527632"/>
    </source>
</evidence>
<evidence type="ECO:0000313" key="23">
    <source>
        <dbReference type="Proteomes" id="UP000460224"/>
    </source>
</evidence>
<evidence type="ECO:0000313" key="31">
    <source>
        <dbReference type="Proteomes" id="UP000840197"/>
    </source>
</evidence>
<evidence type="ECO:0000313" key="29">
    <source>
        <dbReference type="Proteomes" id="UP000528151"/>
    </source>
</evidence>
<evidence type="ECO:0000313" key="26">
    <source>
        <dbReference type="Proteomes" id="UP000489121"/>
    </source>
</evidence>
<accession>A0A0B8R1P4</accession>
<dbReference type="Proteomes" id="UP000478682">
    <property type="component" value="Unassembled WGS sequence"/>
</dbReference>
<evidence type="ECO:0000256" key="4">
    <source>
        <dbReference type="ARBA" id="ARBA00023163"/>
    </source>
</evidence>
<dbReference type="GO" id="GO:0005829">
    <property type="term" value="C:cytosol"/>
    <property type="evidence" value="ECO:0007669"/>
    <property type="project" value="TreeGrafter"/>
</dbReference>
<evidence type="ECO:0000259" key="5">
    <source>
        <dbReference type="PROSITE" id="PS50042"/>
    </source>
</evidence>
<dbReference type="EMBL" id="QXLS01000001">
    <property type="protein sequence ID" value="RKA10953.1"/>
    <property type="molecule type" value="Genomic_DNA"/>
</dbReference>
<evidence type="ECO:0000313" key="22">
    <source>
        <dbReference type="Proteomes" id="UP000365297"/>
    </source>
</evidence>
<dbReference type="PROSITE" id="PS51063">
    <property type="entry name" value="HTH_CRP_2"/>
    <property type="match status" value="1"/>
</dbReference>
<dbReference type="InterPro" id="IPR000595">
    <property type="entry name" value="cNMP-bd_dom"/>
</dbReference>
<evidence type="ECO:0000313" key="19">
    <source>
        <dbReference type="EMBL" id="RKA10953.1"/>
    </source>
</evidence>
<dbReference type="EMBL" id="DAAEEB010000005">
    <property type="protein sequence ID" value="HAA8053382.1"/>
    <property type="molecule type" value="Genomic_DNA"/>
</dbReference>
<evidence type="ECO:0000313" key="16">
    <source>
        <dbReference type="EMBL" id="HAB8397232.1"/>
    </source>
</evidence>
<dbReference type="SUPFAM" id="SSF46785">
    <property type="entry name" value="Winged helix' DNA-binding domain"/>
    <property type="match status" value="1"/>
</dbReference>
<dbReference type="Proteomes" id="UP000365297">
    <property type="component" value="Unassembled WGS sequence"/>
</dbReference>
<comment type="caution">
    <text evidence="11">The sequence shown here is derived from an EMBL/GenBank/DDBJ whole genome shotgun (WGS) entry which is preliminary data.</text>
</comment>
<dbReference type="PANTHER" id="PTHR24567:SF58">
    <property type="entry name" value="CYCLIC AMP-BINDING REGULATORY PROTEIN"/>
    <property type="match status" value="1"/>
</dbReference>
<dbReference type="Gene3D" id="2.60.120.10">
    <property type="entry name" value="Jelly Rolls"/>
    <property type="match status" value="1"/>
</dbReference>
<dbReference type="Proteomes" id="UP000460224">
    <property type="component" value="Unassembled WGS sequence"/>
</dbReference>
<dbReference type="Proteomes" id="UP000840197">
    <property type="component" value="Unassembled WGS sequence"/>
</dbReference>
<dbReference type="Proteomes" id="UP000272537">
    <property type="component" value="Unassembled WGS sequence"/>
</dbReference>
<sequence length="226" mass="25860">MNIRTELQNSQLCEGLTEAQLNELMNKITVKEKHYKNNEILFYTDEVTKVYILVKGNAAIAKNTSSGKRILGKNVTEPGELAGEIYYFSHRNPFWDYVIVLEPTTVLEISSIDQETLQTLDLALQNQLLVNLLKSVTRKFEYIGEKVRMVSEDSVRAKISNYLFGIQDDDGSIELTETREEIADYLDITRPSLSRELGRMQKENIIRIEGSSVIILDAIIFDTFIE</sequence>
<dbReference type="EMBL" id="AABGUK010000001">
    <property type="protein sequence ID" value="EAH4240909.1"/>
    <property type="molecule type" value="Genomic_DNA"/>
</dbReference>
<dbReference type="GO" id="GO:0003700">
    <property type="term" value="F:DNA-binding transcription factor activity"/>
    <property type="evidence" value="ECO:0007669"/>
    <property type="project" value="TreeGrafter"/>
</dbReference>
<dbReference type="CDD" id="cd00038">
    <property type="entry name" value="CAP_ED"/>
    <property type="match status" value="1"/>
</dbReference>
<reference evidence="18 30" key="9">
    <citation type="submission" date="2020-06" db="EMBL/GenBank/DDBJ databases">
        <title>Two Listeria outbreaks in Switzerland in 2018 and 2020.</title>
        <authorList>
            <person name="Stevens M.J.A."/>
            <person name="Bloemberg G."/>
            <person name="Nusch-Inderbinnen M."/>
            <person name="Stephan R."/>
        </authorList>
    </citation>
    <scope>NUCLEOTIDE SEQUENCE [LARGE SCALE GENOMIC DNA]</scope>
    <source>
        <strain evidence="18 30">N18-0707</strain>
    </source>
</reference>
<dbReference type="Proteomes" id="UP000467536">
    <property type="component" value="Unassembled WGS sequence"/>
</dbReference>
<dbReference type="Pfam" id="PF00027">
    <property type="entry name" value="cNMP_binding"/>
    <property type="match status" value="1"/>
</dbReference>
<dbReference type="EMBL" id="AANEHK010000004">
    <property type="protein sequence ID" value="EDO0985658.1"/>
    <property type="molecule type" value="Genomic_DNA"/>
</dbReference>
<reference evidence="19 20" key="1">
    <citation type="journal article" date="2018" name="BMC Genomics">
        <title>Genes significantly associated with lineage II food isolates of Listeria monocytogenes.</title>
        <authorList>
            <person name="Pirone-Davies C."/>
            <person name="Chen Y."/>
            <person name="Pightling A."/>
            <person name="Ryan G."/>
            <person name="Wang Y."/>
            <person name="Yao K."/>
            <person name="Hoffmann M."/>
            <person name="Allard M.W."/>
        </authorList>
    </citation>
    <scope>NUCLEOTIDE SEQUENCE [LARGE SCALE GENOMIC DNA]</scope>
    <source>
        <strain evidence="19 20">PNUSAL000550</strain>
    </source>
</reference>
<dbReference type="Proteomes" id="UP000527632">
    <property type="component" value="Unassembled WGS sequence"/>
</dbReference>
<evidence type="ECO:0000313" key="7">
    <source>
        <dbReference type="EMBL" id="EAC5549288.1"/>
    </source>
</evidence>
<feature type="domain" description="Cyclic nucleotide-binding" evidence="5">
    <location>
        <begin position="12"/>
        <end position="120"/>
    </location>
</feature>
<dbReference type="SMART" id="SM00419">
    <property type="entry name" value="HTH_CRP"/>
    <property type="match status" value="1"/>
</dbReference>
<evidence type="ECO:0000313" key="11">
    <source>
        <dbReference type="EMBL" id="EAG9387998.1"/>
    </source>
</evidence>
<feature type="domain" description="HTH crp-type" evidence="6">
    <location>
        <begin position="153"/>
        <end position="219"/>
    </location>
</feature>
<evidence type="ECO:0000313" key="25">
    <source>
        <dbReference type="Proteomes" id="UP000478682"/>
    </source>
</evidence>
<dbReference type="EMBL" id="AALGDA010000008">
    <property type="protein sequence ID" value="ECY9782142.1"/>
    <property type="molecule type" value="Genomic_DNA"/>
</dbReference>
<evidence type="ECO:0000313" key="30">
    <source>
        <dbReference type="Proteomes" id="UP000544530"/>
    </source>
</evidence>
<dbReference type="GO" id="GO:0003677">
    <property type="term" value="F:DNA binding"/>
    <property type="evidence" value="ECO:0007669"/>
    <property type="project" value="UniProtKB-KW"/>
</dbReference>
<dbReference type="EMBL" id="DAAIHR010000001">
    <property type="protein sequence ID" value="HAB8397232.1"/>
    <property type="molecule type" value="Genomic_DNA"/>
</dbReference>
<dbReference type="EMBL" id="AAAIXK010000001">
    <property type="protein sequence ID" value="EAC5549288.1"/>
    <property type="molecule type" value="Genomic_DNA"/>
</dbReference>
<dbReference type="PROSITE" id="PS50042">
    <property type="entry name" value="CNMP_BINDING_3"/>
    <property type="match status" value="1"/>
</dbReference>
<reference evidence="22 29" key="5">
    <citation type="submission" date="2018-06" db="EMBL/GenBank/DDBJ databases">
        <authorList>
            <consortium name="GenomeTrakr: Next Generation Sequencing Network for Food Pathogen Tracability"/>
        </authorList>
    </citation>
    <scope>NUCLEOTIDE SEQUENCE [LARGE SCALE GENOMIC DNA]</scope>
    <source>
        <strain evidence="10 29">CFSAN063727</strain>
        <strain evidence="7 22">FDA00007096</strain>
        <strain evidence="12 28">LS1344</strain>
    </source>
</reference>
<dbReference type="Proteomes" id="UP000840039">
    <property type="component" value="Unassembled WGS sequence"/>
</dbReference>
<evidence type="ECO:0000313" key="10">
    <source>
        <dbReference type="EMBL" id="EAG4461217.1"/>
    </source>
</evidence>
<evidence type="ECO:0000313" key="9">
    <source>
        <dbReference type="EMBL" id="EAG1892259.1"/>
    </source>
</evidence>
<evidence type="ECO:0000313" key="14">
    <source>
        <dbReference type="EMBL" id="EDO0985658.1"/>
    </source>
</evidence>
<dbReference type="PANTHER" id="PTHR24567">
    <property type="entry name" value="CRP FAMILY TRANSCRIPTIONAL REGULATORY PROTEIN"/>
    <property type="match status" value="1"/>
</dbReference>
<evidence type="ECO:0000313" key="20">
    <source>
        <dbReference type="Proteomes" id="UP000272537"/>
    </source>
</evidence>
<reference evidence="15 31" key="2">
    <citation type="journal article" date="2018" name="Genome Biol.">
        <title>SKESA: strategic k-mer extension for scrupulous assemblies.</title>
        <authorList>
            <person name="Souvorov A."/>
            <person name="Agarwala R."/>
            <person name="Lipman D.J."/>
        </authorList>
    </citation>
    <scope>NUCLEOTIDE SEQUENCE [LARGE SCALE GENOMIC DNA]</scope>
    <source>
        <strain evidence="15">09CEB371LM</strain>
        <strain evidence="16 31">CFIAFB20130012</strain>
    </source>
</reference>
<reference evidence="16" key="8">
    <citation type="submission" date="2020-01" db="EMBL/GenBank/DDBJ databases">
        <authorList>
            <consortium name="NCBI Pathogen Detection Project"/>
        </authorList>
    </citation>
    <scope>NUCLEOTIDE SEQUENCE</scope>
    <source>
        <strain evidence="15">09CEB371LM</strain>
        <strain evidence="16">CFIAFB20130012</strain>
    </source>
</reference>
<keyword evidence="4" id="KW-0804">Transcription</keyword>
<dbReference type="InterPro" id="IPR018490">
    <property type="entry name" value="cNMP-bd_dom_sf"/>
</dbReference>
<evidence type="ECO:0000313" key="18">
    <source>
        <dbReference type="EMBL" id="NYA00516.1"/>
    </source>
</evidence>
<dbReference type="Proteomes" id="UP000528151">
    <property type="component" value="Unassembled WGS sequence"/>
</dbReference>
<dbReference type="KEGG" id="lmok:CQ02_03975"/>
<evidence type="ECO:0000313" key="24">
    <source>
        <dbReference type="Proteomes" id="UP000467536"/>
    </source>
</evidence>
<gene>
    <name evidence="19" type="primary">fnr_1</name>
    <name evidence="7" type="ORF">ARY78_02440</name>
    <name evidence="9" type="ORF">BB997_01405</name>
    <name evidence="10" type="ORF">CA369_02850</name>
    <name evidence="11" type="ORF">CW845_10930</name>
    <name evidence="17" type="ORF">DCK61_02650</name>
    <name evidence="19" type="ORF">DYZ80_00485</name>
    <name evidence="12" type="ORF">E5F58_02705</name>
    <name evidence="13" type="ORF">F6515_03980</name>
    <name evidence="14" type="ORF">FV747_06545</name>
    <name evidence="15" type="ORF">GHH22_09460</name>
    <name evidence="16" type="ORF">GYR60_01765</name>
    <name evidence="18" type="ORF">HZJ64_01620</name>
    <name evidence="8" type="ORF">Y261_12925</name>
</gene>
<dbReference type="Pfam" id="PF13545">
    <property type="entry name" value="HTH_Crp_2"/>
    <property type="match status" value="1"/>
</dbReference>
<evidence type="ECO:0000259" key="6">
    <source>
        <dbReference type="PROSITE" id="PS51063"/>
    </source>
</evidence>
<dbReference type="InterPro" id="IPR036390">
    <property type="entry name" value="WH_DNA-bd_sf"/>
</dbReference>
<dbReference type="OMA" id="MSREMCR"/>
<reference evidence="11 27" key="6">
    <citation type="submission" date="2019-04" db="EMBL/GenBank/DDBJ databases">
        <authorList>
            <consortium name="GenomeTrakr network: Whole genome sequencing for foodborne pathogen traceback"/>
        </authorList>
    </citation>
    <scope>NUCLEOTIDE SEQUENCE [LARGE SCALE GENOMIC DNA]</scope>
    <source>
        <strain evidence="11 27">CFSAN072474</strain>
    </source>
</reference>
<keyword evidence="1" id="KW-0805">Transcription regulation</keyword>
<dbReference type="EMBL" id="AABATR010000001">
    <property type="protein sequence ID" value="EAG1892259.1"/>
    <property type="molecule type" value="Genomic_DNA"/>
</dbReference>
<dbReference type="EMBL" id="AABEKY010000005">
    <property type="protein sequence ID" value="EAG9387998.1"/>
    <property type="molecule type" value="Genomic_DNA"/>
</dbReference>
<evidence type="ECO:0000313" key="13">
    <source>
        <dbReference type="EMBL" id="ECY9782142.1"/>
    </source>
</evidence>
<dbReference type="EMBL" id="AABBZO010000002">
    <property type="protein sequence ID" value="EAG4461217.1"/>
    <property type="molecule type" value="Genomic_DNA"/>
</dbReference>
<dbReference type="InterPro" id="IPR012318">
    <property type="entry name" value="HTH_CRP"/>
</dbReference>
<evidence type="ECO:0000256" key="3">
    <source>
        <dbReference type="ARBA" id="ARBA00023159"/>
    </source>
</evidence>
<dbReference type="Proteomes" id="UP000336166">
    <property type="component" value="Unassembled WGS sequence"/>
</dbReference>